<feature type="compositionally biased region" description="Polar residues" evidence="1">
    <location>
        <begin position="19"/>
        <end position="36"/>
    </location>
</feature>
<organism evidence="2 3">
    <name type="scientific">Ascosphaera apis ARSEF 7405</name>
    <dbReference type="NCBI Taxonomy" id="392613"/>
    <lineage>
        <taxon>Eukaryota</taxon>
        <taxon>Fungi</taxon>
        <taxon>Dikarya</taxon>
        <taxon>Ascomycota</taxon>
        <taxon>Pezizomycotina</taxon>
        <taxon>Eurotiomycetes</taxon>
        <taxon>Eurotiomycetidae</taxon>
        <taxon>Onygenales</taxon>
        <taxon>Ascosphaeraceae</taxon>
        <taxon>Ascosphaera</taxon>
    </lineage>
</organism>
<accession>A0A168BC30</accession>
<comment type="caution">
    <text evidence="2">The sequence shown here is derived from an EMBL/GenBank/DDBJ whole genome shotgun (WGS) entry which is preliminary data.</text>
</comment>
<proteinExistence type="predicted"/>
<protein>
    <submittedName>
        <fullName evidence="2">Uncharacterized protein</fullName>
    </submittedName>
</protein>
<feature type="compositionally biased region" description="Basic and acidic residues" evidence="1">
    <location>
        <begin position="197"/>
        <end position="207"/>
    </location>
</feature>
<keyword evidence="3" id="KW-1185">Reference proteome</keyword>
<sequence>MDAGFLSRAMNCLSKSGGKPTNSKSSADNLSVQGQNDFGIDKPRMENASQPIRDTISIPSLKYDLQRQLPVTPPDQIGNRFLNRRDRTREVIPGSGKGKAVAGSTYPSGEQAALVDGHGTLRRSYSEHLYPVDLPSDPQLAEALLKEERRAYEAELKRRPNSISPTEHKAFTKWSEPGKKPRYLICQKYQSKLIGTEVRRAGRKPDTETPLDLIPQKLRQKELRKENRDPIGRQKNTVRSSSLKFANVSSCSSTGIEQSGDRAEQKG</sequence>
<dbReference type="EMBL" id="AZGZ01000005">
    <property type="protein sequence ID" value="KZZ95095.1"/>
    <property type="molecule type" value="Genomic_DNA"/>
</dbReference>
<feature type="compositionally biased region" description="Basic and acidic residues" evidence="1">
    <location>
        <begin position="219"/>
        <end position="232"/>
    </location>
</feature>
<feature type="region of interest" description="Disordered" evidence="1">
    <location>
        <begin position="197"/>
        <end position="267"/>
    </location>
</feature>
<evidence type="ECO:0000313" key="2">
    <source>
        <dbReference type="EMBL" id="KZZ95095.1"/>
    </source>
</evidence>
<evidence type="ECO:0000256" key="1">
    <source>
        <dbReference type="SAM" id="MobiDB-lite"/>
    </source>
</evidence>
<feature type="region of interest" description="Disordered" evidence="1">
    <location>
        <begin position="1"/>
        <end position="54"/>
    </location>
</feature>
<reference evidence="2 3" key="1">
    <citation type="journal article" date="2016" name="Genome Biol. Evol.">
        <title>Divergent and convergent evolution of fungal pathogenicity.</title>
        <authorList>
            <person name="Shang Y."/>
            <person name="Xiao G."/>
            <person name="Zheng P."/>
            <person name="Cen K."/>
            <person name="Zhan S."/>
            <person name="Wang C."/>
        </authorList>
    </citation>
    <scope>NUCLEOTIDE SEQUENCE [LARGE SCALE GENOMIC DNA]</scope>
    <source>
        <strain evidence="2 3">ARSEF 7405</strain>
    </source>
</reference>
<name>A0A168BC30_9EURO</name>
<feature type="compositionally biased region" description="Polar residues" evidence="1">
    <location>
        <begin position="234"/>
        <end position="257"/>
    </location>
</feature>
<dbReference type="VEuPathDB" id="FungiDB:AAP_01583"/>
<dbReference type="Proteomes" id="UP000242877">
    <property type="component" value="Unassembled WGS sequence"/>
</dbReference>
<evidence type="ECO:0000313" key="3">
    <source>
        <dbReference type="Proteomes" id="UP000242877"/>
    </source>
</evidence>
<gene>
    <name evidence="2" type="ORF">AAP_01583</name>
</gene>
<dbReference type="AlphaFoldDB" id="A0A168BC30"/>